<keyword evidence="7" id="KW-1185">Reference proteome</keyword>
<sequence>MAEIRRGGFRRATRLASLPAGVAGRAALGVGKRMTGKSKDEVNAELLEKAADEMFKVLGELKGGAMKVGQALSVMEAAIPPQFAEPFREALVKLQSEAPPLPAAKVHRVLDGQLGTRWRDRFESFDDTPVAAASIGQVHRAVWKDGRDVAVKIQYPGADEALRADLKMIKRFSWVFKQVVPGADVDRLIAEVSDTLEAELDYRDEADNQRTFAKAYADDEKFFVPAIVASAPKVIVSEWSEGRRLSSIIAEGTPEERNDACARLLEFTLSSPARAGLVHADPHPGNFMVLADGRLGVIDFGAVSQHPDGIPAGFGELLCYARDERWDEVIRLLKELRFMPADYELSPNQVVEYLGPLWGYIDPLRAGQFHFTRAWFQRSALATTDPFEEGFNDRFKVARQLTIPAGYVMLLRTLGGLIGVAVQLDAEVNYAELIERWVPGFFPPGGDPDGSAES</sequence>
<dbReference type="CDD" id="cd13970">
    <property type="entry name" value="ABC1_ADCK3"/>
    <property type="match status" value="1"/>
</dbReference>
<dbReference type="InterPro" id="IPR004147">
    <property type="entry name" value="ABC1_dom"/>
</dbReference>
<reference evidence="6 7" key="1">
    <citation type="submission" date="2016-01" db="EMBL/GenBank/DDBJ databases">
        <title>The new phylogeny of the genus Mycobacterium.</title>
        <authorList>
            <person name="Tarcisio F."/>
            <person name="Conor M."/>
            <person name="Antonella G."/>
            <person name="Elisabetta G."/>
            <person name="Giulia F.S."/>
            <person name="Sara T."/>
            <person name="Anna F."/>
            <person name="Clotilde B."/>
            <person name="Roberto B."/>
            <person name="Veronica D.S."/>
            <person name="Fabio R."/>
            <person name="Monica P."/>
            <person name="Olivier J."/>
            <person name="Enrico T."/>
            <person name="Nicola S."/>
        </authorList>
    </citation>
    <scope>NUCLEOTIDE SEQUENCE [LARGE SCALE GENOMIC DNA]</scope>
    <source>
        <strain evidence="6 7">DSM 44153</strain>
    </source>
</reference>
<dbReference type="Pfam" id="PF03109">
    <property type="entry name" value="ABC1"/>
    <property type="match status" value="1"/>
</dbReference>
<dbReference type="STRING" id="1798.AWC30_02975"/>
<gene>
    <name evidence="6" type="ORF">AWC30_02975</name>
</gene>
<keyword evidence="4 6" id="KW-0067">ATP-binding</keyword>
<keyword evidence="2" id="KW-0808">Transferase</keyword>
<keyword evidence="3" id="KW-0547">Nucleotide-binding</keyword>
<evidence type="ECO:0000313" key="7">
    <source>
        <dbReference type="Proteomes" id="UP000193090"/>
    </source>
</evidence>
<proteinExistence type="inferred from homology"/>
<comment type="similarity">
    <text evidence="1">Belongs to the protein kinase superfamily. ADCK protein kinase family.</text>
</comment>
<protein>
    <submittedName>
        <fullName evidence="6">ABC transporter ATP-binding protein</fullName>
    </submittedName>
</protein>
<dbReference type="OrthoDB" id="9795390at2"/>
<dbReference type="SUPFAM" id="SSF56112">
    <property type="entry name" value="Protein kinase-like (PK-like)"/>
    <property type="match status" value="1"/>
</dbReference>
<evidence type="ECO:0000256" key="2">
    <source>
        <dbReference type="ARBA" id="ARBA00022679"/>
    </source>
</evidence>
<organism evidence="6 7">
    <name type="scientific">Mycolicibacillus trivialis</name>
    <dbReference type="NCBI Taxonomy" id="1798"/>
    <lineage>
        <taxon>Bacteria</taxon>
        <taxon>Bacillati</taxon>
        <taxon>Actinomycetota</taxon>
        <taxon>Actinomycetes</taxon>
        <taxon>Mycobacteriales</taxon>
        <taxon>Mycobacteriaceae</taxon>
        <taxon>Mycolicibacillus</taxon>
    </lineage>
</organism>
<accession>A0A1X2EQ10</accession>
<dbReference type="InterPro" id="IPR034646">
    <property type="entry name" value="ADCK3_dom"/>
</dbReference>
<dbReference type="GO" id="GO:0005524">
    <property type="term" value="F:ATP binding"/>
    <property type="evidence" value="ECO:0007669"/>
    <property type="project" value="UniProtKB-KW"/>
</dbReference>
<feature type="domain" description="ABC1 atypical kinase-like" evidence="5">
    <location>
        <begin position="93"/>
        <end position="318"/>
    </location>
</feature>
<dbReference type="InterPro" id="IPR051409">
    <property type="entry name" value="Atypical_kinase_ADCK"/>
</dbReference>
<evidence type="ECO:0000259" key="5">
    <source>
        <dbReference type="Pfam" id="PF03109"/>
    </source>
</evidence>
<evidence type="ECO:0000256" key="3">
    <source>
        <dbReference type="ARBA" id="ARBA00022741"/>
    </source>
</evidence>
<evidence type="ECO:0000256" key="4">
    <source>
        <dbReference type="ARBA" id="ARBA00022840"/>
    </source>
</evidence>
<evidence type="ECO:0000256" key="1">
    <source>
        <dbReference type="ARBA" id="ARBA00009670"/>
    </source>
</evidence>
<dbReference type="PANTHER" id="PTHR43851:SF3">
    <property type="entry name" value="COENZYME Q8"/>
    <property type="match status" value="1"/>
</dbReference>
<evidence type="ECO:0000313" key="6">
    <source>
        <dbReference type="EMBL" id="ORX08147.1"/>
    </source>
</evidence>
<dbReference type="EMBL" id="LQPZ01000008">
    <property type="protein sequence ID" value="ORX08147.1"/>
    <property type="molecule type" value="Genomic_DNA"/>
</dbReference>
<dbReference type="PANTHER" id="PTHR43851">
    <property type="match status" value="1"/>
</dbReference>
<dbReference type="AlphaFoldDB" id="A0A1X2EQ10"/>
<name>A0A1X2EQ10_9MYCO</name>
<dbReference type="GO" id="GO:0016740">
    <property type="term" value="F:transferase activity"/>
    <property type="evidence" value="ECO:0007669"/>
    <property type="project" value="UniProtKB-KW"/>
</dbReference>
<dbReference type="InterPro" id="IPR011009">
    <property type="entry name" value="Kinase-like_dom_sf"/>
</dbReference>
<dbReference type="Proteomes" id="UP000193090">
    <property type="component" value="Unassembled WGS sequence"/>
</dbReference>
<dbReference type="RefSeq" id="WP_085108601.1">
    <property type="nucleotide sequence ID" value="NZ_JACKSN010000136.1"/>
</dbReference>
<comment type="caution">
    <text evidence="6">The sequence shown here is derived from an EMBL/GenBank/DDBJ whole genome shotgun (WGS) entry which is preliminary data.</text>
</comment>